<dbReference type="EMBL" id="JAULSN010000005">
    <property type="protein sequence ID" value="KAK3371522.1"/>
    <property type="molecule type" value="Genomic_DNA"/>
</dbReference>
<name>A0AAE0K8K4_9PEZI</name>
<sequence length="173" mass="18585">MRLRFGFRRVLGNAGETPCHSQGTKPGPVPPRLCRRPALMNKPPPRVSRTARLSAPKPAQVGAALYISYLVAGAVRGVNQTLCMGGETSFDMPSPLSAVFVIPSLAQILVRAGVSGGRKSKSGQVRLYHIGCAYSETRHQHPGNNLVSAPRRFLNSGTATGVITVGDRGWIWR</sequence>
<reference evidence="1" key="2">
    <citation type="submission" date="2023-06" db="EMBL/GenBank/DDBJ databases">
        <authorList>
            <consortium name="Lawrence Berkeley National Laboratory"/>
            <person name="Haridas S."/>
            <person name="Hensen N."/>
            <person name="Bonometti L."/>
            <person name="Westerberg I."/>
            <person name="Brannstrom I.O."/>
            <person name="Guillou S."/>
            <person name="Cros-Aarteil S."/>
            <person name="Calhoun S."/>
            <person name="Kuo A."/>
            <person name="Mondo S."/>
            <person name="Pangilinan J."/>
            <person name="Riley R."/>
            <person name="Labutti K."/>
            <person name="Andreopoulos B."/>
            <person name="Lipzen A."/>
            <person name="Chen C."/>
            <person name="Yanf M."/>
            <person name="Daum C."/>
            <person name="Ng V."/>
            <person name="Clum A."/>
            <person name="Steindorff A."/>
            <person name="Ohm R."/>
            <person name="Martin F."/>
            <person name="Silar P."/>
            <person name="Natvig D."/>
            <person name="Lalanne C."/>
            <person name="Gautier V."/>
            <person name="Ament-Velasquez S.L."/>
            <person name="Kruys A."/>
            <person name="Hutchinson M.I."/>
            <person name="Powell A.J."/>
            <person name="Barry K."/>
            <person name="Miller A.N."/>
            <person name="Grigoriev I.V."/>
            <person name="Debuchy R."/>
            <person name="Gladieux P."/>
            <person name="Thoren M.H."/>
            <person name="Johannesson H."/>
        </authorList>
    </citation>
    <scope>NUCLEOTIDE SEQUENCE</scope>
    <source>
        <strain evidence="1">CBS 958.72</strain>
    </source>
</reference>
<keyword evidence="2" id="KW-1185">Reference proteome</keyword>
<dbReference type="AlphaFoldDB" id="A0AAE0K8K4"/>
<comment type="caution">
    <text evidence="1">The sequence shown here is derived from an EMBL/GenBank/DDBJ whole genome shotgun (WGS) entry which is preliminary data.</text>
</comment>
<organism evidence="1 2">
    <name type="scientific">Lasiosphaeria ovina</name>
    <dbReference type="NCBI Taxonomy" id="92902"/>
    <lineage>
        <taxon>Eukaryota</taxon>
        <taxon>Fungi</taxon>
        <taxon>Dikarya</taxon>
        <taxon>Ascomycota</taxon>
        <taxon>Pezizomycotina</taxon>
        <taxon>Sordariomycetes</taxon>
        <taxon>Sordariomycetidae</taxon>
        <taxon>Sordariales</taxon>
        <taxon>Lasiosphaeriaceae</taxon>
        <taxon>Lasiosphaeria</taxon>
    </lineage>
</organism>
<reference evidence="1" key="1">
    <citation type="journal article" date="2023" name="Mol. Phylogenet. Evol.">
        <title>Genome-scale phylogeny and comparative genomics of the fungal order Sordariales.</title>
        <authorList>
            <person name="Hensen N."/>
            <person name="Bonometti L."/>
            <person name="Westerberg I."/>
            <person name="Brannstrom I.O."/>
            <person name="Guillou S."/>
            <person name="Cros-Aarteil S."/>
            <person name="Calhoun S."/>
            <person name="Haridas S."/>
            <person name="Kuo A."/>
            <person name="Mondo S."/>
            <person name="Pangilinan J."/>
            <person name="Riley R."/>
            <person name="LaButti K."/>
            <person name="Andreopoulos B."/>
            <person name="Lipzen A."/>
            <person name="Chen C."/>
            <person name="Yan M."/>
            <person name="Daum C."/>
            <person name="Ng V."/>
            <person name="Clum A."/>
            <person name="Steindorff A."/>
            <person name="Ohm R.A."/>
            <person name="Martin F."/>
            <person name="Silar P."/>
            <person name="Natvig D.O."/>
            <person name="Lalanne C."/>
            <person name="Gautier V."/>
            <person name="Ament-Velasquez S.L."/>
            <person name="Kruys A."/>
            <person name="Hutchinson M.I."/>
            <person name="Powell A.J."/>
            <person name="Barry K."/>
            <person name="Miller A.N."/>
            <person name="Grigoriev I.V."/>
            <person name="Debuchy R."/>
            <person name="Gladieux P."/>
            <person name="Hiltunen Thoren M."/>
            <person name="Johannesson H."/>
        </authorList>
    </citation>
    <scope>NUCLEOTIDE SEQUENCE</scope>
    <source>
        <strain evidence="1">CBS 958.72</strain>
    </source>
</reference>
<evidence type="ECO:0000313" key="1">
    <source>
        <dbReference type="EMBL" id="KAK3371522.1"/>
    </source>
</evidence>
<proteinExistence type="predicted"/>
<dbReference type="Proteomes" id="UP001287356">
    <property type="component" value="Unassembled WGS sequence"/>
</dbReference>
<gene>
    <name evidence="1" type="ORF">B0T24DRAFT_323486</name>
</gene>
<evidence type="ECO:0000313" key="2">
    <source>
        <dbReference type="Proteomes" id="UP001287356"/>
    </source>
</evidence>
<accession>A0AAE0K8K4</accession>
<protein>
    <submittedName>
        <fullName evidence="1">Uncharacterized protein</fullName>
    </submittedName>
</protein>